<organism evidence="2 3">
    <name type="scientific">Anaeromicropila populeti</name>
    <dbReference type="NCBI Taxonomy" id="37658"/>
    <lineage>
        <taxon>Bacteria</taxon>
        <taxon>Bacillati</taxon>
        <taxon>Bacillota</taxon>
        <taxon>Clostridia</taxon>
        <taxon>Lachnospirales</taxon>
        <taxon>Lachnospiraceae</taxon>
        <taxon>Anaeromicropila</taxon>
    </lineage>
</organism>
<gene>
    <name evidence="2" type="ORF">SAMN05661086_00837</name>
</gene>
<proteinExistence type="predicted"/>
<feature type="signal peptide" evidence="1">
    <location>
        <begin position="1"/>
        <end position="23"/>
    </location>
</feature>
<name>A0A1I6IKE5_9FIRM</name>
<keyword evidence="3" id="KW-1185">Reference proteome</keyword>
<protein>
    <submittedName>
        <fullName evidence="2">Uncharacterized protein</fullName>
    </submittedName>
</protein>
<accession>A0A1I6IKE5</accession>
<dbReference type="EMBL" id="FOYZ01000003">
    <property type="protein sequence ID" value="SFR67173.1"/>
    <property type="molecule type" value="Genomic_DNA"/>
</dbReference>
<evidence type="ECO:0000256" key="1">
    <source>
        <dbReference type="SAM" id="SignalP"/>
    </source>
</evidence>
<dbReference type="Proteomes" id="UP000199659">
    <property type="component" value="Unassembled WGS sequence"/>
</dbReference>
<dbReference type="PROSITE" id="PS51257">
    <property type="entry name" value="PROKAR_LIPOPROTEIN"/>
    <property type="match status" value="1"/>
</dbReference>
<dbReference type="AlphaFoldDB" id="A0A1I6IKE5"/>
<sequence>MRKRNLFITVLLFIALMTSGCFNKKPEDKVKDMLKEAFSSLTEYDLAAAKQYFSEWDEELLATSSDIEDDPLIDYLVECHQTTKYEINSIDIADDKATVELDFNYIDNTNFTNIFAAKVFQKALDNELSDSTTEEEGEEVYRETISEIKEELNPSTVESTFTLQLSKIDDEWKISELTDELVKVITTNISETTE</sequence>
<reference evidence="2 3" key="1">
    <citation type="submission" date="2016-10" db="EMBL/GenBank/DDBJ databases">
        <authorList>
            <person name="de Groot N.N."/>
        </authorList>
    </citation>
    <scope>NUCLEOTIDE SEQUENCE [LARGE SCALE GENOMIC DNA]</scope>
    <source>
        <strain evidence="2 3">743A</strain>
    </source>
</reference>
<dbReference type="STRING" id="37658.SAMN05661086_00837"/>
<feature type="chain" id="PRO_5039098443" evidence="1">
    <location>
        <begin position="24"/>
        <end position="194"/>
    </location>
</feature>
<keyword evidence="1" id="KW-0732">Signal</keyword>
<dbReference type="RefSeq" id="WP_092559453.1">
    <property type="nucleotide sequence ID" value="NZ_FOYZ01000003.1"/>
</dbReference>
<evidence type="ECO:0000313" key="3">
    <source>
        <dbReference type="Proteomes" id="UP000199659"/>
    </source>
</evidence>
<evidence type="ECO:0000313" key="2">
    <source>
        <dbReference type="EMBL" id="SFR67173.1"/>
    </source>
</evidence>